<dbReference type="InterPro" id="IPR013154">
    <property type="entry name" value="ADH-like_N"/>
</dbReference>
<dbReference type="SMART" id="SM00829">
    <property type="entry name" value="PKS_ER"/>
    <property type="match status" value="1"/>
</dbReference>
<dbReference type="GO" id="GO:0070402">
    <property type="term" value="F:NADPH binding"/>
    <property type="evidence" value="ECO:0007669"/>
    <property type="project" value="TreeGrafter"/>
</dbReference>
<keyword evidence="1" id="KW-0521">NADP</keyword>
<organism evidence="4 5">
    <name type="scientific">Tsukamurella paurometabola</name>
    <name type="common">Corynebacterium paurometabolum</name>
    <dbReference type="NCBI Taxonomy" id="2061"/>
    <lineage>
        <taxon>Bacteria</taxon>
        <taxon>Bacillati</taxon>
        <taxon>Actinomycetota</taxon>
        <taxon>Actinomycetes</taxon>
        <taxon>Mycobacteriales</taxon>
        <taxon>Tsukamurellaceae</taxon>
        <taxon>Tsukamurella</taxon>
    </lineage>
</organism>
<dbReference type="InterPro" id="IPR011032">
    <property type="entry name" value="GroES-like_sf"/>
</dbReference>
<sequence>MATTAIETVEVDLGGRTVTVPRGGLYDRFRMDTPLDEVAADPRVPGVDFFRTLPKTQVDSPVGPTRTPNFYYAMSSARLTMLAPTRAIRRRLPEELTPLEVAPGLGLASVMFFRYDVCDIDFYTEAAVGVAVRPARHGGPGIADLVSALGGDHLHSYVLSLPVNTEIAQVRGHDGYGFPKWVTDLDVEITAERATARVANADGAVDVAFSARTPRQQAHAGGTKVSTLTSYTRRDGAWFSTLNQTNLLATGTALFPPRIRPHARRRTHVGRPPFTQAGPHRRAGREHWSAGRPAHARPVLRPLTTALHRKASAMTSVPPSMRAIVVDDEKNLVLDEIPTPVPAAGEVLVRVEAAGINRADLMQRQGLYPPPPGITDVMGMEVSGTVVALGSGVDGPAVGDEVCALMAGGGYAEYAVVPAAQLLPVPAGVPLVDAAALPEVASTVWSTIVMDAGLKAGDLLLVHGGGSGIGTHAIQVAKALGARVAVTVGSEGKAQRCRELGADIVINYREQDFAAELAGRVDVILDIMGGSYLPRNVEALGVGGRLVIIGMQGGFTGEVNVGALIGKRARVIGLNVRNRPLTGPGSKAEIVAAVTADEWPLVERGLIAPVVSARLPLAEAERGQSLLESKDSVGKVLLLPRES</sequence>
<dbReference type="GO" id="GO:0003960">
    <property type="term" value="F:quinone reductase (NADPH) activity"/>
    <property type="evidence" value="ECO:0007669"/>
    <property type="project" value="UniProtKB-EC"/>
</dbReference>
<dbReference type="GO" id="GO:0016829">
    <property type="term" value="F:lyase activity"/>
    <property type="evidence" value="ECO:0007669"/>
    <property type="project" value="InterPro"/>
</dbReference>
<dbReference type="InterPro" id="IPR036291">
    <property type="entry name" value="NAD(P)-bd_dom_sf"/>
</dbReference>
<dbReference type="PANTHER" id="PTHR48106:SF8">
    <property type="entry name" value="OS02G0805600 PROTEIN"/>
    <property type="match status" value="1"/>
</dbReference>
<dbReference type="Pfam" id="PF08240">
    <property type="entry name" value="ADH_N"/>
    <property type="match status" value="1"/>
</dbReference>
<dbReference type="InterPro" id="IPR020843">
    <property type="entry name" value="ER"/>
</dbReference>
<keyword evidence="2 4" id="KW-0560">Oxidoreductase</keyword>
<name>A0A3P8K8D6_TSUPA</name>
<dbReference type="PANTHER" id="PTHR48106">
    <property type="entry name" value="QUINONE OXIDOREDUCTASE PIG3-RELATED"/>
    <property type="match status" value="1"/>
</dbReference>
<dbReference type="SUPFAM" id="SSF51735">
    <property type="entry name" value="NAD(P)-binding Rossmann-fold domains"/>
    <property type="match status" value="1"/>
</dbReference>
<dbReference type="InterPro" id="IPR013149">
    <property type="entry name" value="ADH-like_C"/>
</dbReference>
<dbReference type="InterPro" id="IPR014189">
    <property type="entry name" value="Quinone_OxRdtase_PIG3"/>
</dbReference>
<evidence type="ECO:0000259" key="3">
    <source>
        <dbReference type="SMART" id="SM00829"/>
    </source>
</evidence>
<dbReference type="AlphaFoldDB" id="A0A3P8K8D6"/>
<proteinExistence type="predicted"/>
<dbReference type="Gene3D" id="3.90.180.10">
    <property type="entry name" value="Medium-chain alcohol dehydrogenases, catalytic domain"/>
    <property type="match status" value="1"/>
</dbReference>
<dbReference type="EMBL" id="LR131273">
    <property type="protein sequence ID" value="VDR41024.1"/>
    <property type="molecule type" value="Genomic_DNA"/>
</dbReference>
<protein>
    <submittedName>
        <fullName evidence="4">Quinone oxidoreductase 1</fullName>
        <ecNumber evidence="4">1.6.5.5</ecNumber>
    </submittedName>
</protein>
<evidence type="ECO:0000313" key="4">
    <source>
        <dbReference type="EMBL" id="VDR41024.1"/>
    </source>
</evidence>
<feature type="domain" description="Enoyl reductase (ER)" evidence="3">
    <location>
        <begin position="327"/>
        <end position="638"/>
    </location>
</feature>
<dbReference type="Pfam" id="PF06314">
    <property type="entry name" value="ADC"/>
    <property type="match status" value="1"/>
</dbReference>
<evidence type="ECO:0000256" key="2">
    <source>
        <dbReference type="ARBA" id="ARBA00023002"/>
    </source>
</evidence>
<dbReference type="Pfam" id="PF00107">
    <property type="entry name" value="ADH_zinc_N"/>
    <property type="match status" value="1"/>
</dbReference>
<evidence type="ECO:0000313" key="5">
    <source>
        <dbReference type="Proteomes" id="UP000271626"/>
    </source>
</evidence>
<gene>
    <name evidence="4" type="primary">qorA_4</name>
    <name evidence="4" type="ORF">NCTC10741_04193</name>
</gene>
<dbReference type="SUPFAM" id="SSF50129">
    <property type="entry name" value="GroES-like"/>
    <property type="match status" value="1"/>
</dbReference>
<dbReference type="SUPFAM" id="SSF160104">
    <property type="entry name" value="Acetoacetate decarboxylase-like"/>
    <property type="match status" value="1"/>
</dbReference>
<dbReference type="InterPro" id="IPR023375">
    <property type="entry name" value="ADC_dom_sf"/>
</dbReference>
<reference evidence="4 5" key="1">
    <citation type="submission" date="2018-12" db="EMBL/GenBank/DDBJ databases">
        <authorList>
            <consortium name="Pathogen Informatics"/>
        </authorList>
    </citation>
    <scope>NUCLEOTIDE SEQUENCE [LARGE SCALE GENOMIC DNA]</scope>
    <source>
        <strain evidence="4 5">NCTC10741</strain>
    </source>
</reference>
<dbReference type="NCBIfam" id="TIGR02824">
    <property type="entry name" value="quinone_pig3"/>
    <property type="match status" value="1"/>
</dbReference>
<dbReference type="InterPro" id="IPR010451">
    <property type="entry name" value="Acetoacetate_decarboxylase"/>
</dbReference>
<evidence type="ECO:0000256" key="1">
    <source>
        <dbReference type="ARBA" id="ARBA00022857"/>
    </source>
</evidence>
<dbReference type="Gene3D" id="3.40.50.720">
    <property type="entry name" value="NAD(P)-binding Rossmann-like Domain"/>
    <property type="match status" value="1"/>
</dbReference>
<dbReference type="EC" id="1.6.5.5" evidence="4"/>
<dbReference type="CDD" id="cd05276">
    <property type="entry name" value="p53_inducible_oxidoreductase"/>
    <property type="match status" value="1"/>
</dbReference>
<accession>A0A3P8K8D6</accession>
<dbReference type="Proteomes" id="UP000271626">
    <property type="component" value="Chromosome"/>
</dbReference>
<dbReference type="Gene3D" id="2.40.400.10">
    <property type="entry name" value="Acetoacetate decarboxylase-like"/>
    <property type="match status" value="1"/>
</dbReference>